<dbReference type="RefSeq" id="WP_066381686.1">
    <property type="nucleotide sequence ID" value="NZ_LTAZ01000004.1"/>
</dbReference>
<evidence type="ECO:0000313" key="3">
    <source>
        <dbReference type="Proteomes" id="UP000075321"/>
    </source>
</evidence>
<proteinExistence type="predicted"/>
<dbReference type="Pfam" id="PF01593">
    <property type="entry name" value="Amino_oxidase"/>
    <property type="match status" value="1"/>
</dbReference>
<dbReference type="Pfam" id="PF13450">
    <property type="entry name" value="NAD_binding_8"/>
    <property type="match status" value="1"/>
</dbReference>
<comment type="caution">
    <text evidence="2">The sequence shown here is derived from an EMBL/GenBank/DDBJ whole genome shotgun (WGS) entry which is preliminary data.</text>
</comment>
<dbReference type="Gene3D" id="3.90.660.10">
    <property type="match status" value="1"/>
</dbReference>
<dbReference type="SUPFAM" id="SSF51905">
    <property type="entry name" value="FAD/NAD(P)-binding domain"/>
    <property type="match status" value="1"/>
</dbReference>
<reference evidence="2 3" key="1">
    <citation type="submission" date="2016-02" db="EMBL/GenBank/DDBJ databases">
        <title>Genome sequence of Halalkalicoccus paucihalophilus DSM 24557.</title>
        <authorList>
            <person name="Poehlein A."/>
            <person name="Daniel R."/>
        </authorList>
    </citation>
    <scope>NUCLEOTIDE SEQUENCE [LARGE SCALE GENOMIC DNA]</scope>
    <source>
        <strain evidence="2 3">DSM 24557</strain>
    </source>
</reference>
<feature type="domain" description="Amine oxidase" evidence="1">
    <location>
        <begin position="98"/>
        <end position="327"/>
    </location>
</feature>
<accession>A0A151AGK7</accession>
<dbReference type="GO" id="GO:0016491">
    <property type="term" value="F:oxidoreductase activity"/>
    <property type="evidence" value="ECO:0007669"/>
    <property type="project" value="InterPro"/>
</dbReference>
<dbReference type="OrthoDB" id="203052at2157"/>
<keyword evidence="3" id="KW-1185">Reference proteome</keyword>
<dbReference type="AlphaFoldDB" id="A0A151AGK7"/>
<organism evidence="2 3">
    <name type="scientific">Halalkalicoccus paucihalophilus</name>
    <dbReference type="NCBI Taxonomy" id="1008153"/>
    <lineage>
        <taxon>Archaea</taxon>
        <taxon>Methanobacteriati</taxon>
        <taxon>Methanobacteriota</taxon>
        <taxon>Stenosarchaea group</taxon>
        <taxon>Halobacteria</taxon>
        <taxon>Halobacteriales</taxon>
        <taxon>Halococcaceae</taxon>
        <taxon>Halalkalicoccus</taxon>
    </lineage>
</organism>
<sequence length="354" mass="38766">MEIGIVGAGVAGIGVAYGLRGADVEVTLLEKNREVGGRAATRFENGCTYDYGANYVTPDPDLEAFMRETGGDLVEIEEPVWTFDSVGTIEPGEARDRPALTYEGGIAEFARRVLSRADATLETETRVESITRDGERWRAECEGRVHGFDALVMTPPAPQTAALLSNADWDDPFREELVASIEAVPYRTILSVVLRYPFEIDRPYYALVNTDRDHEIGWLSREECKRGHVPDGESLLVVQMAPEWSLERYGEPDGSIAEAAAGLVADLLDGPRLGTPAWTDCGRWRHALPDDEVDTDVLERVAESSLFFAGDWVAGDGRVAAAFGNGCELGWRLAESGDEPLQVVDPDDGDDRSR</sequence>
<dbReference type="PANTHER" id="PTHR16128:SF5">
    <property type="entry name" value="FAD_NAD(P)-BINDING OXIDOREDUCTASE FAMILY PROTEIN"/>
    <property type="match status" value="1"/>
</dbReference>
<dbReference type="PANTHER" id="PTHR16128">
    <property type="entry name" value="FAD/NAD(P)-BINDING OXIDOREDUCTASE FAMILY PROTEIN"/>
    <property type="match status" value="1"/>
</dbReference>
<dbReference type="Proteomes" id="UP000075321">
    <property type="component" value="Unassembled WGS sequence"/>
</dbReference>
<evidence type="ECO:0000313" key="2">
    <source>
        <dbReference type="EMBL" id="KYH26735.1"/>
    </source>
</evidence>
<evidence type="ECO:0000259" key="1">
    <source>
        <dbReference type="Pfam" id="PF01593"/>
    </source>
</evidence>
<dbReference type="PATRIC" id="fig|1008153.3.peg.1868"/>
<dbReference type="InterPro" id="IPR036188">
    <property type="entry name" value="FAD/NAD-bd_sf"/>
</dbReference>
<dbReference type="EMBL" id="LTAZ01000004">
    <property type="protein sequence ID" value="KYH26735.1"/>
    <property type="molecule type" value="Genomic_DNA"/>
</dbReference>
<gene>
    <name evidence="2" type="ORF">HAPAU_18390</name>
</gene>
<dbReference type="Gene3D" id="3.50.50.60">
    <property type="entry name" value="FAD/NAD(P)-binding domain"/>
    <property type="match status" value="1"/>
</dbReference>
<name>A0A151AGK7_9EURY</name>
<dbReference type="InterPro" id="IPR002937">
    <property type="entry name" value="Amino_oxidase"/>
</dbReference>
<protein>
    <submittedName>
        <fullName evidence="2">Protoporphyrinogen oxidase</fullName>
    </submittedName>
</protein>